<reference evidence="1 2" key="1">
    <citation type="journal article" date="2010" name="Cell">
        <title>The genome of Naegleria gruberi illuminates early eukaryotic versatility.</title>
        <authorList>
            <person name="Fritz-Laylin L.K."/>
            <person name="Prochnik S.E."/>
            <person name="Ginger M.L."/>
            <person name="Dacks J.B."/>
            <person name="Carpenter M.L."/>
            <person name="Field M.C."/>
            <person name="Kuo A."/>
            <person name="Paredez A."/>
            <person name="Chapman J."/>
            <person name="Pham J."/>
            <person name="Shu S."/>
            <person name="Neupane R."/>
            <person name="Cipriano M."/>
            <person name="Mancuso J."/>
            <person name="Tu H."/>
            <person name="Salamov A."/>
            <person name="Lindquist E."/>
            <person name="Shapiro H."/>
            <person name="Lucas S."/>
            <person name="Grigoriev I.V."/>
            <person name="Cande W.Z."/>
            <person name="Fulton C."/>
            <person name="Rokhsar D.S."/>
            <person name="Dawson S.C."/>
        </authorList>
    </citation>
    <scope>NUCLEOTIDE SEQUENCE [LARGE SCALE GENOMIC DNA]</scope>
    <source>
        <strain evidence="1 2">NEG-M</strain>
    </source>
</reference>
<dbReference type="RefSeq" id="XP_002678873.1">
    <property type="nucleotide sequence ID" value="XM_002678827.1"/>
</dbReference>
<organism evidence="2">
    <name type="scientific">Naegleria gruberi</name>
    <name type="common">Amoeba</name>
    <dbReference type="NCBI Taxonomy" id="5762"/>
    <lineage>
        <taxon>Eukaryota</taxon>
        <taxon>Discoba</taxon>
        <taxon>Heterolobosea</taxon>
        <taxon>Tetramitia</taxon>
        <taxon>Eutetramitia</taxon>
        <taxon>Vahlkampfiidae</taxon>
        <taxon>Naegleria</taxon>
    </lineage>
</organism>
<evidence type="ECO:0000313" key="2">
    <source>
        <dbReference type="Proteomes" id="UP000006671"/>
    </source>
</evidence>
<dbReference type="EMBL" id="GG738860">
    <property type="protein sequence ID" value="EFC46129.1"/>
    <property type="molecule type" value="Genomic_DNA"/>
</dbReference>
<dbReference type="InterPro" id="IPR053720">
    <property type="entry name" value="Psm_Assembly_Chaperone"/>
</dbReference>
<dbReference type="OrthoDB" id="10257921at2759"/>
<dbReference type="KEGG" id="ngr:NAEGRDRAFT_65956"/>
<proteinExistence type="predicted"/>
<accession>D2VAS1</accession>
<dbReference type="VEuPathDB" id="AmoebaDB:NAEGRDRAFT_65956"/>
<name>D2VAS1_NAEGR</name>
<keyword evidence="2" id="KW-1185">Reference proteome</keyword>
<dbReference type="InParanoid" id="D2VAS1"/>
<sequence length="190" mass="21578">MSTDYLHEISSAQDQRLFPIHVINKAFSIDSNYKTEVVRMVFADKIVFLISQLDSLIGTVIKAEKDASALTMTISNTMEEPLDDYDHIPEPTYSIRTLFGKRAPSLDHPMGETYLDIETIFARKLIEDLYQPKPVKPAFGMMEPPMPTQVLEKPLVLCIAFSKEFLSRLKEPKVGRLVMAQLIDCVVNKL</sequence>
<dbReference type="Proteomes" id="UP000006671">
    <property type="component" value="Unassembled WGS sequence"/>
</dbReference>
<evidence type="ECO:0000313" key="1">
    <source>
        <dbReference type="EMBL" id="EFC46129.1"/>
    </source>
</evidence>
<dbReference type="AlphaFoldDB" id="D2VAS1"/>
<protein>
    <submittedName>
        <fullName evidence="1">Predicted protein</fullName>
    </submittedName>
</protein>
<dbReference type="OMA" id="SNTMEEP"/>
<dbReference type="GeneID" id="8859303"/>
<dbReference type="Gene3D" id="3.30.230.90">
    <property type="match status" value="1"/>
</dbReference>
<gene>
    <name evidence="1" type="ORF">NAEGRDRAFT_65956</name>
</gene>